<dbReference type="GO" id="GO:0008270">
    <property type="term" value="F:zinc ion binding"/>
    <property type="evidence" value="ECO:0007669"/>
    <property type="project" value="InterPro"/>
</dbReference>
<keyword evidence="2" id="KW-1133">Transmembrane helix</keyword>
<feature type="region of interest" description="Disordered" evidence="1">
    <location>
        <begin position="29"/>
        <end position="49"/>
    </location>
</feature>
<evidence type="ECO:0000256" key="2">
    <source>
        <dbReference type="SAM" id="Phobius"/>
    </source>
</evidence>
<dbReference type="Pfam" id="PF00172">
    <property type="entry name" value="Zn_clus"/>
    <property type="match status" value="1"/>
</dbReference>
<dbReference type="GO" id="GO:0000981">
    <property type="term" value="F:DNA-binding transcription factor activity, RNA polymerase II-specific"/>
    <property type="evidence" value="ECO:0007669"/>
    <property type="project" value="InterPro"/>
</dbReference>
<dbReference type="InterPro" id="IPR001138">
    <property type="entry name" value="Zn2Cys6_DnaBD"/>
</dbReference>
<dbReference type="CDD" id="cd00067">
    <property type="entry name" value="GAL4"/>
    <property type="match status" value="1"/>
</dbReference>
<dbReference type="Proteomes" id="UP001215280">
    <property type="component" value="Unassembled WGS sequence"/>
</dbReference>
<gene>
    <name evidence="4" type="ORF">DFH07DRAFT_785643</name>
</gene>
<name>A0AAD7H9L2_9AGAR</name>
<feature type="region of interest" description="Disordered" evidence="1">
    <location>
        <begin position="89"/>
        <end position="109"/>
    </location>
</feature>
<feature type="transmembrane region" description="Helical" evidence="2">
    <location>
        <begin position="246"/>
        <end position="266"/>
    </location>
</feature>
<evidence type="ECO:0000259" key="3">
    <source>
        <dbReference type="Pfam" id="PF00172"/>
    </source>
</evidence>
<feature type="domain" description="Zn(2)-C6 fungal-type" evidence="3">
    <location>
        <begin position="19"/>
        <end position="38"/>
    </location>
</feature>
<protein>
    <recommendedName>
        <fullName evidence="3">Zn(2)-C6 fungal-type domain-containing protein</fullName>
    </recommendedName>
</protein>
<dbReference type="Gene3D" id="4.10.240.10">
    <property type="entry name" value="Zn(2)-C6 fungal-type DNA-binding domain"/>
    <property type="match status" value="1"/>
</dbReference>
<sequence>MPKGGVNQKGGTRGPYSTQACTICRAKKSKCDGTKPCSWGRDSESRKPRTEAHFEALRKRAESLQAYADFLEGILANCVCQDVASHLRSRPQEEPREQGGNQGDNSHVLNSDEEITQELTFDDKLGGLLLHRITAPLRFCNRPPGSVPRITEVVQDPDAYYVLLVDGGARRKRARQVPPDPVTIPTHPPLIIVSGTHYADIGDRILSDLFFGMSSRVSMSLGLGVDSTIWVKCGLITRDEMLARNWAYWTVFSLALQGCLLGPFFWTVRIGANSASELLLTGELETAWNTPMIL</sequence>
<proteinExistence type="predicted"/>
<dbReference type="InterPro" id="IPR036864">
    <property type="entry name" value="Zn2-C6_fun-type_DNA-bd_sf"/>
</dbReference>
<keyword evidence="5" id="KW-1185">Reference proteome</keyword>
<evidence type="ECO:0000313" key="4">
    <source>
        <dbReference type="EMBL" id="KAJ7715308.1"/>
    </source>
</evidence>
<evidence type="ECO:0000256" key="1">
    <source>
        <dbReference type="SAM" id="MobiDB-lite"/>
    </source>
</evidence>
<comment type="caution">
    <text evidence="4">The sequence shown here is derived from an EMBL/GenBank/DDBJ whole genome shotgun (WGS) entry which is preliminary data.</text>
</comment>
<dbReference type="SUPFAM" id="SSF57701">
    <property type="entry name" value="Zn2/Cys6 DNA-binding domain"/>
    <property type="match status" value="1"/>
</dbReference>
<dbReference type="EMBL" id="JARJLG010000351">
    <property type="protein sequence ID" value="KAJ7715308.1"/>
    <property type="molecule type" value="Genomic_DNA"/>
</dbReference>
<reference evidence="4" key="1">
    <citation type="submission" date="2023-03" db="EMBL/GenBank/DDBJ databases">
        <title>Massive genome expansion in bonnet fungi (Mycena s.s.) driven by repeated elements and novel gene families across ecological guilds.</title>
        <authorList>
            <consortium name="Lawrence Berkeley National Laboratory"/>
            <person name="Harder C.B."/>
            <person name="Miyauchi S."/>
            <person name="Viragh M."/>
            <person name="Kuo A."/>
            <person name="Thoen E."/>
            <person name="Andreopoulos B."/>
            <person name="Lu D."/>
            <person name="Skrede I."/>
            <person name="Drula E."/>
            <person name="Henrissat B."/>
            <person name="Morin E."/>
            <person name="Kohler A."/>
            <person name="Barry K."/>
            <person name="LaButti K."/>
            <person name="Morin E."/>
            <person name="Salamov A."/>
            <person name="Lipzen A."/>
            <person name="Mereny Z."/>
            <person name="Hegedus B."/>
            <person name="Baldrian P."/>
            <person name="Stursova M."/>
            <person name="Weitz H."/>
            <person name="Taylor A."/>
            <person name="Grigoriev I.V."/>
            <person name="Nagy L.G."/>
            <person name="Martin F."/>
            <person name="Kauserud H."/>
        </authorList>
    </citation>
    <scope>NUCLEOTIDE SEQUENCE</scope>
    <source>
        <strain evidence="4">CBHHK188m</strain>
    </source>
</reference>
<dbReference type="AlphaFoldDB" id="A0AAD7H9L2"/>
<keyword evidence="2" id="KW-0472">Membrane</keyword>
<keyword evidence="2" id="KW-0812">Transmembrane</keyword>
<evidence type="ECO:0000313" key="5">
    <source>
        <dbReference type="Proteomes" id="UP001215280"/>
    </source>
</evidence>
<organism evidence="4 5">
    <name type="scientific">Mycena maculata</name>
    <dbReference type="NCBI Taxonomy" id="230809"/>
    <lineage>
        <taxon>Eukaryota</taxon>
        <taxon>Fungi</taxon>
        <taxon>Dikarya</taxon>
        <taxon>Basidiomycota</taxon>
        <taxon>Agaricomycotina</taxon>
        <taxon>Agaricomycetes</taxon>
        <taxon>Agaricomycetidae</taxon>
        <taxon>Agaricales</taxon>
        <taxon>Marasmiineae</taxon>
        <taxon>Mycenaceae</taxon>
        <taxon>Mycena</taxon>
    </lineage>
</organism>
<accession>A0AAD7H9L2</accession>